<name>A0A7M7PPF0_STRPU</name>
<dbReference type="SUPFAM" id="SSF90112">
    <property type="entry name" value="Neurotransmitter-gated ion-channel transmembrane pore"/>
    <property type="match status" value="1"/>
</dbReference>
<comment type="subcellular location">
    <subcellularLocation>
        <location evidence="1">Membrane</location>
        <topology evidence="1">Multi-pass membrane protein</topology>
    </subcellularLocation>
</comment>
<feature type="transmembrane region" description="Helical" evidence="5">
    <location>
        <begin position="233"/>
        <end position="255"/>
    </location>
</feature>
<dbReference type="Pfam" id="PF02931">
    <property type="entry name" value="Neur_chan_LBD"/>
    <property type="match status" value="1"/>
</dbReference>
<feature type="domain" description="Neurotransmitter-gated ion-channel transmembrane" evidence="7">
    <location>
        <begin position="179"/>
        <end position="301"/>
    </location>
</feature>
<feature type="transmembrane region" description="Helical" evidence="5">
    <location>
        <begin position="174"/>
        <end position="198"/>
    </location>
</feature>
<comment type="similarity">
    <text evidence="5">Belongs to the ligand-gated ion channel (TC 1.A.9) family.</text>
</comment>
<dbReference type="Gene3D" id="2.70.170.10">
    <property type="entry name" value="Neurotransmitter-gated ion-channel ligand-binding domain"/>
    <property type="match status" value="1"/>
</dbReference>
<dbReference type="InterPro" id="IPR036719">
    <property type="entry name" value="Neuro-gated_channel_TM_sf"/>
</dbReference>
<proteinExistence type="inferred from homology"/>
<dbReference type="SUPFAM" id="SSF63712">
    <property type="entry name" value="Nicotinic receptor ligand binding domain-like"/>
    <property type="match status" value="1"/>
</dbReference>
<comment type="caution">
    <text evidence="5">Lacks conserved residue(s) required for the propagation of feature annotation.</text>
</comment>
<dbReference type="GO" id="GO:0004888">
    <property type="term" value="F:transmembrane signaling receptor activity"/>
    <property type="evidence" value="ECO:0007669"/>
    <property type="project" value="InterPro"/>
</dbReference>
<evidence type="ECO:0000256" key="1">
    <source>
        <dbReference type="ARBA" id="ARBA00004141"/>
    </source>
</evidence>
<dbReference type="PANTHER" id="PTHR18945">
    <property type="entry name" value="NEUROTRANSMITTER GATED ION CHANNEL"/>
    <property type="match status" value="1"/>
</dbReference>
<evidence type="ECO:0000256" key="3">
    <source>
        <dbReference type="ARBA" id="ARBA00022989"/>
    </source>
</evidence>
<dbReference type="FunFam" id="2.70.170.10:FF:000028">
    <property type="entry name" value="AcetylCholine Receptor"/>
    <property type="match status" value="1"/>
</dbReference>
<evidence type="ECO:0000259" key="6">
    <source>
        <dbReference type="Pfam" id="PF02931"/>
    </source>
</evidence>
<feature type="transmembrane region" description="Helical" evidence="5">
    <location>
        <begin position="348"/>
        <end position="368"/>
    </location>
</feature>
<organism evidence="8 9">
    <name type="scientific">Strongylocentrotus purpuratus</name>
    <name type="common">Purple sea urchin</name>
    <dbReference type="NCBI Taxonomy" id="7668"/>
    <lineage>
        <taxon>Eukaryota</taxon>
        <taxon>Metazoa</taxon>
        <taxon>Echinodermata</taxon>
        <taxon>Eleutherozoa</taxon>
        <taxon>Echinozoa</taxon>
        <taxon>Echinoidea</taxon>
        <taxon>Euechinoidea</taxon>
        <taxon>Echinacea</taxon>
        <taxon>Camarodonta</taxon>
        <taxon>Echinidea</taxon>
        <taxon>Strongylocentrotidae</taxon>
        <taxon>Strongylocentrotus</taxon>
    </lineage>
</organism>
<accession>A0A7M7PPF0</accession>
<dbReference type="GO" id="GO:0043005">
    <property type="term" value="C:neuron projection"/>
    <property type="evidence" value="ECO:0000318"/>
    <property type="project" value="GO_Central"/>
</dbReference>
<dbReference type="InterPro" id="IPR018000">
    <property type="entry name" value="Neurotransmitter_ion_chnl_CS"/>
</dbReference>
<dbReference type="Proteomes" id="UP000007110">
    <property type="component" value="Unassembled WGS sequence"/>
</dbReference>
<dbReference type="GO" id="GO:1904315">
    <property type="term" value="F:transmitter-gated monoatomic ion channel activity involved in regulation of postsynaptic membrane potential"/>
    <property type="evidence" value="ECO:0000318"/>
    <property type="project" value="GO_Central"/>
</dbReference>
<evidence type="ECO:0000313" key="9">
    <source>
        <dbReference type="Proteomes" id="UP000007110"/>
    </source>
</evidence>
<keyword evidence="5" id="KW-0406">Ion transport</keyword>
<reference evidence="8" key="2">
    <citation type="submission" date="2021-01" db="UniProtKB">
        <authorList>
            <consortium name="EnsemblMetazoa"/>
        </authorList>
    </citation>
    <scope>IDENTIFICATION</scope>
</reference>
<dbReference type="GO" id="GO:0005231">
    <property type="term" value="F:excitatory extracellular ligand-gated monoatomic ion channel activity"/>
    <property type="evidence" value="ECO:0000318"/>
    <property type="project" value="GO_Central"/>
</dbReference>
<dbReference type="GO" id="GO:0005886">
    <property type="term" value="C:plasma membrane"/>
    <property type="evidence" value="ECO:0000318"/>
    <property type="project" value="GO_Central"/>
</dbReference>
<reference evidence="9" key="1">
    <citation type="submission" date="2015-02" db="EMBL/GenBank/DDBJ databases">
        <title>Genome sequencing for Strongylocentrotus purpuratus.</title>
        <authorList>
            <person name="Murali S."/>
            <person name="Liu Y."/>
            <person name="Vee V."/>
            <person name="English A."/>
            <person name="Wang M."/>
            <person name="Skinner E."/>
            <person name="Han Y."/>
            <person name="Muzny D.M."/>
            <person name="Worley K.C."/>
            <person name="Gibbs R.A."/>
        </authorList>
    </citation>
    <scope>NUCLEOTIDE SEQUENCE</scope>
</reference>
<keyword evidence="3 5" id="KW-1133">Transmembrane helix</keyword>
<dbReference type="InterPro" id="IPR036734">
    <property type="entry name" value="Neur_chan_lig-bd_sf"/>
</dbReference>
<dbReference type="InterPro" id="IPR038050">
    <property type="entry name" value="Neuro_actylchol_rec"/>
</dbReference>
<dbReference type="GO" id="GO:0098794">
    <property type="term" value="C:postsynapse"/>
    <property type="evidence" value="ECO:0007669"/>
    <property type="project" value="GOC"/>
</dbReference>
<feature type="domain" description="Neurotransmitter-gated ion-channel ligand-binding" evidence="6">
    <location>
        <begin position="2"/>
        <end position="170"/>
    </location>
</feature>
<keyword evidence="5" id="KW-0813">Transport</keyword>
<evidence type="ECO:0000256" key="2">
    <source>
        <dbReference type="ARBA" id="ARBA00022692"/>
    </source>
</evidence>
<keyword evidence="4 5" id="KW-0472">Membrane</keyword>
<dbReference type="RefSeq" id="XP_030854285.1">
    <property type="nucleotide sequence ID" value="XM_030998425.1"/>
</dbReference>
<dbReference type="CDD" id="cd19051">
    <property type="entry name" value="LGIC_TM_cation"/>
    <property type="match status" value="1"/>
</dbReference>
<dbReference type="Gene3D" id="1.20.58.390">
    <property type="entry name" value="Neurotransmitter-gated ion-channel transmembrane domain"/>
    <property type="match status" value="1"/>
</dbReference>
<dbReference type="OrthoDB" id="410315at2759"/>
<dbReference type="InterPro" id="IPR006201">
    <property type="entry name" value="Neur_channel"/>
</dbReference>
<dbReference type="GO" id="GO:0034220">
    <property type="term" value="P:monoatomic ion transmembrane transport"/>
    <property type="evidence" value="ECO:0000318"/>
    <property type="project" value="GO_Central"/>
</dbReference>
<keyword evidence="9" id="KW-1185">Reference proteome</keyword>
<dbReference type="GO" id="GO:0045202">
    <property type="term" value="C:synapse"/>
    <property type="evidence" value="ECO:0000318"/>
    <property type="project" value="GO_Central"/>
</dbReference>
<dbReference type="InParanoid" id="A0A7M7PPF0"/>
<dbReference type="InterPro" id="IPR006202">
    <property type="entry name" value="Neur_chan_lig-bd"/>
</dbReference>
<dbReference type="GeneID" id="574565"/>
<dbReference type="GO" id="GO:0042391">
    <property type="term" value="P:regulation of membrane potential"/>
    <property type="evidence" value="ECO:0000318"/>
    <property type="project" value="GO_Central"/>
</dbReference>
<dbReference type="KEGG" id="spu:574565"/>
<protein>
    <submittedName>
        <fullName evidence="8">Uncharacterized protein</fullName>
    </submittedName>
</protein>
<dbReference type="InterPro" id="IPR006029">
    <property type="entry name" value="Neurotrans-gated_channel_TM"/>
</dbReference>
<dbReference type="EnsemblMetazoa" id="XM_030998425">
    <property type="protein sequence ID" value="XP_030854285"/>
    <property type="gene ID" value="LOC574565"/>
</dbReference>
<dbReference type="OMA" id="ILANYIC"/>
<keyword evidence="5" id="KW-0407">Ion channel</keyword>
<dbReference type="GO" id="GO:1902495">
    <property type="term" value="C:transmembrane transporter complex"/>
    <property type="evidence" value="ECO:0000318"/>
    <property type="project" value="GO_Central"/>
</dbReference>
<dbReference type="PRINTS" id="PR00252">
    <property type="entry name" value="NRIONCHANNEL"/>
</dbReference>
<keyword evidence="2 5" id="KW-0812">Transmembrane</keyword>
<evidence type="ECO:0000256" key="4">
    <source>
        <dbReference type="ARBA" id="ARBA00023136"/>
    </source>
</evidence>
<evidence type="ECO:0000259" key="7">
    <source>
        <dbReference type="Pfam" id="PF02932"/>
    </source>
</evidence>
<evidence type="ECO:0000256" key="5">
    <source>
        <dbReference type="RuleBase" id="RU000687"/>
    </source>
</evidence>
<sequence length="376" mass="43033">MTMDEPKQQVTLLCALKVIWRDEYLSWNESDYPGITFLEVDVDLIWSPTITVLTSNSPDFLQLNHRRVEVSAEGTVTWVSPAIITSTCYFDVLLFPFDVQKCVFEFGPWASPYNIEELDFFFERNETTVNRYRKNGVWEIVNDTVRKEYTDYSSHEEPFAELHYHITFRRIPRVYILGIVIPSVLLSISTMLIFLLPPESGEKISFGVTNLLAMVLFQETVRSAMPPTGSPILANYICVMMIVACTSLIIEAIVLRMYNLGNASDIPRWMQRLFIKKHQTVSLCRRKEPGLHAPLQKGAIIVHHDGSDDPAEHVCEDDQKLQCSDSRNMLDNAELWKMVALSFEEKTAFLTLCAIAGNIFFTSLYIAILSNIHSRV</sequence>
<dbReference type="PROSITE" id="PS00236">
    <property type="entry name" value="NEUROTR_ION_CHANNEL"/>
    <property type="match status" value="1"/>
</dbReference>
<dbReference type="AlphaFoldDB" id="A0A7M7PPF0"/>
<evidence type="ECO:0000313" key="8">
    <source>
        <dbReference type="EnsemblMetazoa" id="XP_030854285"/>
    </source>
</evidence>
<dbReference type="GO" id="GO:0007268">
    <property type="term" value="P:chemical synaptic transmission"/>
    <property type="evidence" value="ECO:0000318"/>
    <property type="project" value="GO_Central"/>
</dbReference>
<dbReference type="Pfam" id="PF02932">
    <property type="entry name" value="Neur_chan_memb"/>
    <property type="match status" value="1"/>
</dbReference>